<dbReference type="Pfam" id="PF02141">
    <property type="entry name" value="DENN"/>
    <property type="match status" value="1"/>
</dbReference>
<dbReference type="Gene3D" id="3.40.50.11500">
    <property type="match status" value="1"/>
</dbReference>
<dbReference type="InterPro" id="IPR001194">
    <property type="entry name" value="cDENN_dom"/>
</dbReference>
<evidence type="ECO:0000259" key="4">
    <source>
        <dbReference type="PROSITE" id="PS50211"/>
    </source>
</evidence>
<dbReference type="SMART" id="SM00800">
    <property type="entry name" value="uDENN"/>
    <property type="match status" value="1"/>
</dbReference>
<comment type="caution">
    <text evidence="6">The sequence shown here is derived from an EMBL/GenBank/DDBJ whole genome shotgun (WGS) entry which is preliminary data.</text>
</comment>
<dbReference type="InterPro" id="IPR005112">
    <property type="entry name" value="dDENN_dom"/>
</dbReference>
<evidence type="ECO:0000256" key="1">
    <source>
        <dbReference type="ARBA" id="ARBA00022658"/>
    </source>
</evidence>
<dbReference type="InterPro" id="IPR023341">
    <property type="entry name" value="MABP"/>
</dbReference>
<feature type="compositionally biased region" description="Basic and acidic residues" evidence="3">
    <location>
        <begin position="886"/>
        <end position="906"/>
    </location>
</feature>
<gene>
    <name evidence="6" type="ORF">H4Q32_013809</name>
</gene>
<dbReference type="Proteomes" id="UP000830375">
    <property type="component" value="Unassembled WGS sequence"/>
</dbReference>
<dbReference type="Pfam" id="PF03455">
    <property type="entry name" value="dDENN"/>
    <property type="match status" value="1"/>
</dbReference>
<reference evidence="6 7" key="1">
    <citation type="submission" date="2022-01" db="EMBL/GenBank/DDBJ databases">
        <title>A high-quality chromosome-level genome assembly of rohu carp, Labeo rohita.</title>
        <authorList>
            <person name="Arick M.A. II"/>
            <person name="Hsu C.-Y."/>
            <person name="Magbanua Z."/>
            <person name="Pechanova O."/>
            <person name="Grover C."/>
            <person name="Miller E."/>
            <person name="Thrash A."/>
            <person name="Ezzel L."/>
            <person name="Alam S."/>
            <person name="Benzie J."/>
            <person name="Hamilton M."/>
            <person name="Karsi A."/>
            <person name="Lawrence M.L."/>
            <person name="Peterson D.G."/>
        </authorList>
    </citation>
    <scope>NUCLEOTIDE SEQUENCE [LARGE SCALE GENOMIC DNA]</scope>
    <source>
        <strain evidence="7">BAU-BD-2019</strain>
        <tissue evidence="6">Blood</tissue>
    </source>
</reference>
<name>A0ABQ8LSA1_LABRO</name>
<organism evidence="6 7">
    <name type="scientific">Labeo rohita</name>
    <name type="common">Indian major carp</name>
    <name type="synonym">Cyprinus rohita</name>
    <dbReference type="NCBI Taxonomy" id="84645"/>
    <lineage>
        <taxon>Eukaryota</taxon>
        <taxon>Metazoa</taxon>
        <taxon>Chordata</taxon>
        <taxon>Craniata</taxon>
        <taxon>Vertebrata</taxon>
        <taxon>Euteleostomi</taxon>
        <taxon>Actinopterygii</taxon>
        <taxon>Neopterygii</taxon>
        <taxon>Teleostei</taxon>
        <taxon>Ostariophysi</taxon>
        <taxon>Cypriniformes</taxon>
        <taxon>Cyprinidae</taxon>
        <taxon>Labeoninae</taxon>
        <taxon>Labeonini</taxon>
        <taxon>Labeo</taxon>
    </lineage>
</organism>
<evidence type="ECO:0000313" key="7">
    <source>
        <dbReference type="Proteomes" id="UP000830375"/>
    </source>
</evidence>
<evidence type="ECO:0000313" key="6">
    <source>
        <dbReference type="EMBL" id="KAI2653529.1"/>
    </source>
</evidence>
<feature type="compositionally biased region" description="Low complexity" evidence="3">
    <location>
        <begin position="1157"/>
        <end position="1169"/>
    </location>
</feature>
<feature type="region of interest" description="Disordered" evidence="3">
    <location>
        <begin position="975"/>
        <end position="1001"/>
    </location>
</feature>
<dbReference type="PROSITE" id="PS51498">
    <property type="entry name" value="MABP"/>
    <property type="match status" value="1"/>
</dbReference>
<dbReference type="Gene3D" id="2.100.10.50">
    <property type="match status" value="1"/>
</dbReference>
<dbReference type="InterPro" id="IPR037516">
    <property type="entry name" value="Tripartite_DENN"/>
</dbReference>
<dbReference type="Pfam" id="PF03456">
    <property type="entry name" value="uDENN"/>
    <property type="match status" value="1"/>
</dbReference>
<dbReference type="InterPro" id="IPR002885">
    <property type="entry name" value="PPR_rpt"/>
</dbReference>
<dbReference type="InterPro" id="IPR043153">
    <property type="entry name" value="DENN_C"/>
</dbReference>
<proteinExistence type="predicted"/>
<dbReference type="InterPro" id="IPR011990">
    <property type="entry name" value="TPR-like_helical_dom_sf"/>
</dbReference>
<dbReference type="PROSITE" id="PS50211">
    <property type="entry name" value="DENN"/>
    <property type="match status" value="1"/>
</dbReference>
<evidence type="ECO:0000256" key="3">
    <source>
        <dbReference type="SAM" id="MobiDB-lite"/>
    </source>
</evidence>
<accession>A0ABQ8LSA1</accession>
<dbReference type="EMBL" id="JACTAM010000018">
    <property type="protein sequence ID" value="KAI2653529.1"/>
    <property type="molecule type" value="Genomic_DNA"/>
</dbReference>
<dbReference type="PANTHER" id="PTHR12296:SF16">
    <property type="entry name" value="C-MYC PROMOTER-BINDING PROTEIN"/>
    <property type="match status" value="1"/>
</dbReference>
<dbReference type="SMART" id="SM00801">
    <property type="entry name" value="dDENN"/>
    <property type="match status" value="1"/>
</dbReference>
<keyword evidence="7" id="KW-1185">Reference proteome</keyword>
<feature type="domain" description="UDENN" evidence="4">
    <location>
        <begin position="149"/>
        <end position="599"/>
    </location>
</feature>
<feature type="region of interest" description="Disordered" evidence="3">
    <location>
        <begin position="1137"/>
        <end position="1209"/>
    </location>
</feature>
<dbReference type="PROSITE" id="PS51375">
    <property type="entry name" value="PPR"/>
    <property type="match status" value="1"/>
</dbReference>
<dbReference type="SMART" id="SM00799">
    <property type="entry name" value="DENN"/>
    <property type="match status" value="1"/>
</dbReference>
<feature type="repeat" description="PPR" evidence="2">
    <location>
        <begin position="775"/>
        <end position="809"/>
    </location>
</feature>
<dbReference type="Pfam" id="PF13041">
    <property type="entry name" value="PPR_2"/>
    <property type="match status" value="1"/>
</dbReference>
<keyword evidence="1" id="KW-0344">Guanine-nucleotide releasing factor</keyword>
<sequence>MEDKSLRVADYFVVAGLTNSSKPLEEDIHPEDGGHRSSAQLKAPITDVAVVIRSLGEEVPRGVLFEWKEKLKPDCQIIQTTPSGRPANISSSSSQRIYITYRRASENHSHTTLAVTDICVIIPGKGETPPHAFCKVDKNLNSSMWGSSVYLCYKKSLAKTNTLAFKAGLLSRYPEEDYDSFPLPESVPLFCLPMGASIECWPSHTKYSLPVFSTFVLTGASGEKVYGAAIQFYEPYPEEHLTDKQRSQLGLQANGLRPDGSMTVHTNKSICLLSHWPFFDAFRNFLTFLYRYSISGPHTLPIEKHISHFMHKVPFPSSQRPRILVQLSPHDSLMLSQPVSSPLPLSGGRLSTLLLNLGPKNAVTLLVLAVTEHKILVHSLRPAVLTSVTEALVSMIFPFHWPCPYIPLCPLALADVLSAPCPFIVGVDSRYFDLYEPPTDISCVDLDTNTITHKEERRSLTWKILPRKACKHLINTLSNLHQQLDEGYQMSREEGQMEAFMSEREPGSGGKSLETLELEIQEAFLRFMAAILKGYRSYLLPITQAPSEKATDASSLFDLQGFLKSRDRSHQKFYSLMTKTQMFIRFIEECSFVSDKDASLAFFDDCVDKLFGTEKAGKVDSDKPEDTRLIELDKSHRSEHTVYITPPELPALPEGEEPSMVYSYSGFPVLNAQLCELQDGPRVPKATSAKRHISPISPAAIFRRSQQEIKSAQRMAKTYSSIPQMWSKCLLRHCHGLWFICLPAYVSACHSKVRALHTAYDVLRNMQDKKLQPPDEVCYRVLMQLCGQYGQPVLAVRVLFEMKKAGVQPNAITYGYYNRAVLESTWPSSTRGGYFLWGKLRNVVRGVVLFKQVWRRQTTHPKDTHLSDASDLDSVSHGSLDSSNDSAERVSIDTDFTKMDSSDDRSSTGGQSDQGYDSLSKEEVRLGGGEEQNSSPDMKEKKDRNSCTLSQTVLSKKEDSSLVVGIHPSATSGETSNVFPQALPKTKRPSSLDIFGGKPIRPSTLDLTPDKTVEELSNESVPTLIETEAVGGVVSPPKLAVERTVSCTVAMEKRVAMEKEHIGVERSVSCSSALGRVVKRTGIEAGFDPLSLIVAETQAHSEGDNPDTPTARRDLAEEIHHYMNNLSSPLSQRSLSVDLKGHQTPSPHSSPRMSAVLSSPSTSQLQPQPRTRLFSSPSLPQGRMRKVREQRPTSLASPSSPTPSSSSFSMDSLLTPTLDVFKSSFLSAGKGVAEKASRLYSRLSSQTSIAQVHMTFGSSDLKA</sequence>
<feature type="compositionally biased region" description="Polar residues" evidence="3">
    <location>
        <begin position="1143"/>
        <end position="1152"/>
    </location>
</feature>
<dbReference type="InterPro" id="IPR005113">
    <property type="entry name" value="uDENN_dom"/>
</dbReference>
<protein>
    <submittedName>
        <fullName evidence="6">C-myc promoter-binding protein</fullName>
    </submittedName>
</protein>
<dbReference type="NCBIfam" id="TIGR00756">
    <property type="entry name" value="PPR"/>
    <property type="match status" value="1"/>
</dbReference>
<feature type="compositionally biased region" description="Polar residues" evidence="3">
    <location>
        <begin position="876"/>
        <end position="885"/>
    </location>
</feature>
<feature type="compositionally biased region" description="Polar residues" evidence="3">
    <location>
        <begin position="907"/>
        <end position="917"/>
    </location>
</feature>
<evidence type="ECO:0000259" key="5">
    <source>
        <dbReference type="PROSITE" id="PS51498"/>
    </source>
</evidence>
<dbReference type="PANTHER" id="PTHR12296">
    <property type="entry name" value="DENN DOMAIN-CONTAINING PROTEIN 4"/>
    <property type="match status" value="1"/>
</dbReference>
<feature type="domain" description="MABP" evidence="5">
    <location>
        <begin position="1"/>
        <end position="157"/>
    </location>
</feature>
<evidence type="ECO:0000256" key="2">
    <source>
        <dbReference type="PROSITE-ProRule" id="PRU00708"/>
    </source>
</evidence>
<dbReference type="Gene3D" id="1.25.40.10">
    <property type="entry name" value="Tetratricopeptide repeat domain"/>
    <property type="match status" value="1"/>
</dbReference>
<feature type="region of interest" description="Disordered" evidence="3">
    <location>
        <begin position="860"/>
        <end position="953"/>
    </location>
</feature>
<dbReference type="InterPro" id="IPR051696">
    <property type="entry name" value="DENN_Domain_GEFs"/>
</dbReference>
<feature type="compositionally biased region" description="Low complexity" evidence="3">
    <location>
        <begin position="1192"/>
        <end position="1209"/>
    </location>
</feature>